<gene>
    <name evidence="6" type="ORF">TKK_000933</name>
</gene>
<keyword evidence="2 5" id="KW-0812">Transmembrane</keyword>
<keyword evidence="3 5" id="KW-1133">Transmembrane helix</keyword>
<dbReference type="InterPro" id="IPR007274">
    <property type="entry name" value="Cop_transporter"/>
</dbReference>
<comment type="subcellular location">
    <subcellularLocation>
        <location evidence="1 5">Membrane</location>
        <topology evidence="1 5">Multi-pass membrane protein</topology>
    </subcellularLocation>
</comment>
<dbReference type="PANTHER" id="PTHR12483:SF27">
    <property type="entry name" value="COPPER TRANSPORT PROTEIN CTR1"/>
    <property type="match status" value="1"/>
</dbReference>
<comment type="caution">
    <text evidence="6">The sequence shown here is derived from an EMBL/GenBank/DDBJ whole genome shotgun (WGS) entry which is preliminary data.</text>
</comment>
<sequence>MHKWLWFGVELKDFLFYGYDITTTWGLLSTCLGLVALGILYEAMKLSQAKLRAISKQKNQIVVTGHHNDSSSLLSRVSKRSHSVKSLKSDLWLKWIVEVIHWSLQVGLGYILMLSIMSFNIYMMIAIAIGSGIGYYIFGPIWFEWNIEKIQRRKRLLECNPVCADSPVYVERNELALSITSEHSEEEEVNNISANVEAEVHYRDEI</sequence>
<proteinExistence type="inferred from homology"/>
<evidence type="ECO:0000256" key="4">
    <source>
        <dbReference type="ARBA" id="ARBA00023136"/>
    </source>
</evidence>
<keyword evidence="5" id="KW-0187">Copper transport</keyword>
<reference evidence="6 7" key="1">
    <citation type="journal article" date="2024" name="bioRxiv">
        <title>A reference genome for Trichogramma kaykai: A tiny desert-dwelling parasitoid wasp with competing sex-ratio distorters.</title>
        <authorList>
            <person name="Culotta J."/>
            <person name="Lindsey A.R."/>
        </authorList>
    </citation>
    <scope>NUCLEOTIDE SEQUENCE [LARGE SCALE GENOMIC DNA]</scope>
    <source>
        <strain evidence="6 7">KSX58</strain>
    </source>
</reference>
<organism evidence="6 7">
    <name type="scientific">Trichogramma kaykai</name>
    <dbReference type="NCBI Taxonomy" id="54128"/>
    <lineage>
        <taxon>Eukaryota</taxon>
        <taxon>Metazoa</taxon>
        <taxon>Ecdysozoa</taxon>
        <taxon>Arthropoda</taxon>
        <taxon>Hexapoda</taxon>
        <taxon>Insecta</taxon>
        <taxon>Pterygota</taxon>
        <taxon>Neoptera</taxon>
        <taxon>Endopterygota</taxon>
        <taxon>Hymenoptera</taxon>
        <taxon>Apocrita</taxon>
        <taxon>Proctotrupomorpha</taxon>
        <taxon>Chalcidoidea</taxon>
        <taxon>Trichogrammatidae</taxon>
        <taxon>Trichogramma</taxon>
    </lineage>
</organism>
<keyword evidence="5" id="KW-0813">Transport</keyword>
<keyword evidence="4 5" id="KW-0472">Membrane</keyword>
<dbReference type="GO" id="GO:0016020">
    <property type="term" value="C:membrane"/>
    <property type="evidence" value="ECO:0007669"/>
    <property type="project" value="UniProtKB-SubCell"/>
</dbReference>
<dbReference type="Proteomes" id="UP001627154">
    <property type="component" value="Unassembled WGS sequence"/>
</dbReference>
<dbReference type="GO" id="GO:0005375">
    <property type="term" value="F:copper ion transmembrane transporter activity"/>
    <property type="evidence" value="ECO:0007669"/>
    <property type="project" value="UniProtKB-UniRule"/>
</dbReference>
<name>A0ABD2XNC8_9HYME</name>
<evidence type="ECO:0000313" key="7">
    <source>
        <dbReference type="Proteomes" id="UP001627154"/>
    </source>
</evidence>
<keyword evidence="5" id="KW-0186">Copper</keyword>
<keyword evidence="7" id="KW-1185">Reference proteome</keyword>
<evidence type="ECO:0000313" key="6">
    <source>
        <dbReference type="EMBL" id="KAL3406802.1"/>
    </source>
</evidence>
<evidence type="ECO:0000256" key="1">
    <source>
        <dbReference type="ARBA" id="ARBA00004141"/>
    </source>
</evidence>
<accession>A0ABD2XNC8</accession>
<evidence type="ECO:0000256" key="3">
    <source>
        <dbReference type="ARBA" id="ARBA00022989"/>
    </source>
</evidence>
<dbReference type="EMBL" id="JBJJXI010000018">
    <property type="protein sequence ID" value="KAL3406802.1"/>
    <property type="molecule type" value="Genomic_DNA"/>
</dbReference>
<keyword evidence="5" id="KW-0406">Ion transport</keyword>
<evidence type="ECO:0000256" key="2">
    <source>
        <dbReference type="ARBA" id="ARBA00022692"/>
    </source>
</evidence>
<comment type="similarity">
    <text evidence="5">Belongs to the copper transporter (Ctr) (TC 1.A.56) family. SLC31A subfamily.</text>
</comment>
<dbReference type="PANTHER" id="PTHR12483">
    <property type="entry name" value="SOLUTE CARRIER FAMILY 31 COPPER TRANSPORTERS"/>
    <property type="match status" value="1"/>
</dbReference>
<feature type="transmembrane region" description="Helical" evidence="5">
    <location>
        <begin position="95"/>
        <end position="116"/>
    </location>
</feature>
<feature type="transmembrane region" description="Helical" evidence="5">
    <location>
        <begin position="122"/>
        <end position="145"/>
    </location>
</feature>
<dbReference type="Pfam" id="PF04145">
    <property type="entry name" value="Ctr"/>
    <property type="match status" value="1"/>
</dbReference>
<feature type="transmembrane region" description="Helical" evidence="5">
    <location>
        <begin position="25"/>
        <end position="44"/>
    </location>
</feature>
<evidence type="ECO:0000256" key="5">
    <source>
        <dbReference type="RuleBase" id="RU367022"/>
    </source>
</evidence>
<dbReference type="AlphaFoldDB" id="A0ABD2XNC8"/>
<protein>
    <recommendedName>
        <fullName evidence="5">Copper transport protein</fullName>
    </recommendedName>
</protein>